<organism evidence="15 16">
    <name type="scientific">Petrolisthes cinctipes</name>
    <name type="common">Flat porcelain crab</name>
    <dbReference type="NCBI Taxonomy" id="88211"/>
    <lineage>
        <taxon>Eukaryota</taxon>
        <taxon>Metazoa</taxon>
        <taxon>Ecdysozoa</taxon>
        <taxon>Arthropoda</taxon>
        <taxon>Crustacea</taxon>
        <taxon>Multicrustacea</taxon>
        <taxon>Malacostraca</taxon>
        <taxon>Eumalacostraca</taxon>
        <taxon>Eucarida</taxon>
        <taxon>Decapoda</taxon>
        <taxon>Pleocyemata</taxon>
        <taxon>Anomura</taxon>
        <taxon>Galatheoidea</taxon>
        <taxon>Porcellanidae</taxon>
        <taxon>Petrolisthes</taxon>
    </lineage>
</organism>
<keyword evidence="4" id="KW-0812">Transmembrane</keyword>
<feature type="signal peptide" evidence="13">
    <location>
        <begin position="1"/>
        <end position="21"/>
    </location>
</feature>
<evidence type="ECO:0000256" key="6">
    <source>
        <dbReference type="ARBA" id="ARBA00023065"/>
    </source>
</evidence>
<keyword evidence="7" id="KW-0472">Membrane</keyword>
<evidence type="ECO:0000313" key="16">
    <source>
        <dbReference type="Proteomes" id="UP001286313"/>
    </source>
</evidence>
<evidence type="ECO:0000256" key="7">
    <source>
        <dbReference type="ARBA" id="ARBA00023136"/>
    </source>
</evidence>
<evidence type="ECO:0000256" key="12">
    <source>
        <dbReference type="SAM" id="MobiDB-lite"/>
    </source>
</evidence>
<evidence type="ECO:0000256" key="3">
    <source>
        <dbReference type="ARBA" id="ARBA00022475"/>
    </source>
</evidence>
<feature type="chain" id="PRO_5042069467" description="Ionotropic glutamate receptor L-glutamate and glycine-binding domain-containing protein" evidence="13">
    <location>
        <begin position="22"/>
        <end position="482"/>
    </location>
</feature>
<dbReference type="SMART" id="SM00918">
    <property type="entry name" value="Lig_chan-Glu_bd"/>
    <property type="match status" value="1"/>
</dbReference>
<dbReference type="Proteomes" id="UP001286313">
    <property type="component" value="Unassembled WGS sequence"/>
</dbReference>
<dbReference type="AlphaFoldDB" id="A0AAE1ERA4"/>
<feature type="region of interest" description="Disordered" evidence="12">
    <location>
        <begin position="453"/>
        <end position="482"/>
    </location>
</feature>
<dbReference type="PANTHER" id="PTHR42643">
    <property type="entry name" value="IONOTROPIC RECEPTOR 20A-RELATED"/>
    <property type="match status" value="1"/>
</dbReference>
<proteinExistence type="predicted"/>
<dbReference type="GO" id="GO:0015276">
    <property type="term" value="F:ligand-gated monoatomic ion channel activity"/>
    <property type="evidence" value="ECO:0007669"/>
    <property type="project" value="InterPro"/>
</dbReference>
<protein>
    <recommendedName>
        <fullName evidence="14">Ionotropic glutamate receptor L-glutamate and glycine-binding domain-containing protein</fullName>
    </recommendedName>
</protein>
<keyword evidence="3" id="KW-1003">Cell membrane</keyword>
<evidence type="ECO:0000256" key="10">
    <source>
        <dbReference type="ARBA" id="ARBA00023286"/>
    </source>
</evidence>
<evidence type="ECO:0000256" key="8">
    <source>
        <dbReference type="ARBA" id="ARBA00023170"/>
    </source>
</evidence>
<keyword evidence="11" id="KW-0407">Ion channel</keyword>
<keyword evidence="6" id="KW-0406">Ion transport</keyword>
<name>A0AAE1ERA4_PETCI</name>
<comment type="subcellular location">
    <subcellularLocation>
        <location evidence="1">Cell membrane</location>
        <topology evidence="1">Multi-pass membrane protein</topology>
    </subcellularLocation>
</comment>
<evidence type="ECO:0000256" key="13">
    <source>
        <dbReference type="SAM" id="SignalP"/>
    </source>
</evidence>
<reference evidence="15" key="1">
    <citation type="submission" date="2023-10" db="EMBL/GenBank/DDBJ databases">
        <title>Genome assemblies of two species of porcelain crab, Petrolisthes cinctipes and Petrolisthes manimaculis (Anomura: Porcellanidae).</title>
        <authorList>
            <person name="Angst P."/>
        </authorList>
    </citation>
    <scope>NUCLEOTIDE SEQUENCE</scope>
    <source>
        <strain evidence="15">PB745_01</strain>
        <tissue evidence="15">Gill</tissue>
    </source>
</reference>
<sequence length="482" mass="53892">MIPRLTVVVVMVMVMVDGGMGSDVGGGASREKQYPGLFHLLHDYIQHYSFKEVYFVVGSEDVELVRTGLTLFKKPTTTTNSVINVTRDLHRLRSIVEAFPKRPLPVTAFQQGKSANSRPQLNGVTVYTKPIFVSTLSTVLDMYKWTQIEMSEAARKLTWLVVASTLDPLLSPQYYLPLDNLVTLAVWGDTQEKKRSFSGGHVQFWEVYQPTQSLPHRAILIGHYPLPPQQSPVGVQMSTMRDFGEGSAIPSYPSENYAYRRINLTGLHLRCLTATWEPFAYNTREEETGEQERGRRGDLRIGGFMGEMFNLLSITLNFTYTCKSSPDGEFGDLNGGRWSGLVGEMVKGRGDIIVTGLDSTPARSAVLDFCYPSGDIMYILVIKKPGTDPWFSFTSQLSPKAWVMVLCFVVVGTLAHHLLSSYSPFLATSSPAQSWFTVQSLCSNQGVGEREGWKGRMHGVVEEDREGQKGRIELEREGSKER</sequence>
<dbReference type="Gene3D" id="3.40.190.10">
    <property type="entry name" value="Periplasmic binding protein-like II"/>
    <property type="match status" value="1"/>
</dbReference>
<dbReference type="PANTHER" id="PTHR42643:SF24">
    <property type="entry name" value="IONOTROPIC RECEPTOR 60A"/>
    <property type="match status" value="1"/>
</dbReference>
<keyword evidence="13" id="KW-0732">Signal</keyword>
<gene>
    <name evidence="15" type="ORF">Pcinc_033982</name>
</gene>
<keyword evidence="2" id="KW-0813">Transport</keyword>
<dbReference type="SUPFAM" id="SSF53850">
    <property type="entry name" value="Periplasmic binding protein-like II"/>
    <property type="match status" value="1"/>
</dbReference>
<dbReference type="InterPro" id="IPR019594">
    <property type="entry name" value="Glu/Gly-bd"/>
</dbReference>
<evidence type="ECO:0000256" key="9">
    <source>
        <dbReference type="ARBA" id="ARBA00023180"/>
    </source>
</evidence>
<evidence type="ECO:0000313" key="15">
    <source>
        <dbReference type="EMBL" id="KAK3859937.1"/>
    </source>
</evidence>
<evidence type="ECO:0000256" key="5">
    <source>
        <dbReference type="ARBA" id="ARBA00022989"/>
    </source>
</evidence>
<evidence type="ECO:0000256" key="11">
    <source>
        <dbReference type="ARBA" id="ARBA00023303"/>
    </source>
</evidence>
<keyword evidence="16" id="KW-1185">Reference proteome</keyword>
<keyword evidence="10" id="KW-1071">Ligand-gated ion channel</keyword>
<evidence type="ECO:0000259" key="14">
    <source>
        <dbReference type="SMART" id="SM00918"/>
    </source>
</evidence>
<dbReference type="InterPro" id="IPR052192">
    <property type="entry name" value="Insect_Ionotropic_Sensory_Rcpt"/>
</dbReference>
<keyword evidence="8" id="KW-0675">Receptor</keyword>
<accession>A0AAE1ERA4</accession>
<dbReference type="EMBL" id="JAWQEG010004864">
    <property type="protein sequence ID" value="KAK3859937.1"/>
    <property type="molecule type" value="Genomic_DNA"/>
</dbReference>
<dbReference type="GO" id="GO:0005886">
    <property type="term" value="C:plasma membrane"/>
    <property type="evidence" value="ECO:0007669"/>
    <property type="project" value="UniProtKB-SubCell"/>
</dbReference>
<evidence type="ECO:0000256" key="1">
    <source>
        <dbReference type="ARBA" id="ARBA00004651"/>
    </source>
</evidence>
<feature type="domain" description="Ionotropic glutamate receptor L-glutamate and glycine-binding" evidence="14">
    <location>
        <begin position="278"/>
        <end position="347"/>
    </location>
</feature>
<keyword evidence="5" id="KW-1133">Transmembrane helix</keyword>
<dbReference type="Pfam" id="PF10613">
    <property type="entry name" value="Lig_chan-Glu_bd"/>
    <property type="match status" value="1"/>
</dbReference>
<evidence type="ECO:0000256" key="4">
    <source>
        <dbReference type="ARBA" id="ARBA00022692"/>
    </source>
</evidence>
<evidence type="ECO:0000256" key="2">
    <source>
        <dbReference type="ARBA" id="ARBA00022448"/>
    </source>
</evidence>
<keyword evidence="9" id="KW-0325">Glycoprotein</keyword>
<comment type="caution">
    <text evidence="15">The sequence shown here is derived from an EMBL/GenBank/DDBJ whole genome shotgun (WGS) entry which is preliminary data.</text>
</comment>